<dbReference type="STRING" id="6182.A0A4Z2CVW6"/>
<feature type="non-terminal residue" evidence="4">
    <location>
        <position position="1"/>
    </location>
</feature>
<dbReference type="OrthoDB" id="168404at2759"/>
<accession>A0A4Z2CVW6</accession>
<feature type="domain" description="Transmembrane protein 131-like N-terminal" evidence="3">
    <location>
        <begin position="39"/>
        <end position="122"/>
    </location>
</feature>
<feature type="compositionally biased region" description="Low complexity" evidence="1">
    <location>
        <begin position="1702"/>
        <end position="1718"/>
    </location>
</feature>
<dbReference type="InterPro" id="IPR013783">
    <property type="entry name" value="Ig-like_fold"/>
</dbReference>
<feature type="transmembrane region" description="Helical" evidence="2">
    <location>
        <begin position="1591"/>
        <end position="1611"/>
    </location>
</feature>
<feature type="region of interest" description="Disordered" evidence="1">
    <location>
        <begin position="1699"/>
        <end position="1795"/>
    </location>
</feature>
<dbReference type="InterPro" id="IPR022113">
    <property type="entry name" value="TMEM131L_N"/>
</dbReference>
<feature type="compositionally biased region" description="Low complexity" evidence="1">
    <location>
        <begin position="1766"/>
        <end position="1788"/>
    </location>
</feature>
<proteinExistence type="predicted"/>
<keyword evidence="2 4" id="KW-0812">Transmembrane</keyword>
<organism evidence="4 5">
    <name type="scientific">Schistosoma japonicum</name>
    <name type="common">Blood fluke</name>
    <dbReference type="NCBI Taxonomy" id="6182"/>
    <lineage>
        <taxon>Eukaryota</taxon>
        <taxon>Metazoa</taxon>
        <taxon>Spiralia</taxon>
        <taxon>Lophotrochozoa</taxon>
        <taxon>Platyhelminthes</taxon>
        <taxon>Trematoda</taxon>
        <taxon>Digenea</taxon>
        <taxon>Strigeidida</taxon>
        <taxon>Schistosomatoidea</taxon>
        <taxon>Schistosomatidae</taxon>
        <taxon>Schistosoma</taxon>
    </lineage>
</organism>
<dbReference type="InterPro" id="IPR039877">
    <property type="entry name" value="TMEM131-like"/>
</dbReference>
<sequence>PIENNKEWQIVIDGIENFCKLKRFKDSGSDDHFSLFSVLSFQPSVLNFGEQPLSYPKQIEVTITNIDADQSIDLVTTFGVSHFIFWSRFNQTAIAPASSANFNVTFFPYTVGEFETYIYIRTSLGTAKYQVFGSSYISDEYLIPVVNLESLDASKRIFELNLINPLSFSIKVNDLKVISDKPYTKCSYSRVISDLTSANDLISVHASVPRILHPHETTSLLKATVNANESKIIQISSSICEYSQFKPYHIPSGNSANYIVSMKSVNKISSLPSSVISINELPDQDLYSRSSLLYFGTISRQSGSFSIPIEVLFLGDQPLEITSIEANIYDIALSINVTESIISPHTLIPKTIAIVTFTSQLSYSYILFGVITVFTNATSIYLRIPFYGRLIYGSLASKIQSESVYLNENNYYQRYPILLFQFKLTNQYDFTVLVSKIDFLESIHKDLQIHYAITHPMKLTPNQTILILSLSVVGSVATYLHGTVIVHTNVSNYHIPYYIYSGKLQLFMPGTRVINNIHLLGTILIGQTCNHSITIFNKNPIPIELKSIGIYTIPDDGTKCPFIKTRFGDCYLSGPCEKCTLNSIEMKSLSKLTIPFSWGSVDVAQHVKGFVQIHSKYETTEQQFEYFVTRGLITVTPDPLIVNNLFPGKVTEHNIVVQNAYPSDINITNINLHSVMMSSNNFDNVLSFDAVQFYKIQQNATLDNMDSPNSLQPIHFTVNESRVVGMVYFDLSKSCIDIYEDINQYATMLTNVTTSAVTNEIGINHVPGSNKSLETVKPYCYCGFSLNTSSGMLWLKGVTETVNQYNHETSYQSSINHLLLKETFRLYSELYSQWLKHSRSKDFPKNSPVTTTTTVNKPSFNSTYVVNTLSYELSNESTTYYSDLSVQFIWPHIINTTKVSFNQSKDNLTFCTIKIVPYSKLTSVNRSLPTQHLLQMPTSSSSKSTNSFECILQIINPQSTINPLFIQPVLWNQLFKDYATNAEKLNHLKEFTTNISADPAFVESLFTTDYGTFSIQPIFHSQSESRTSQKFVDSLYPPGYILPSNGGEQYFRLIFRPYENLFELLREKKTIDKSTIRGLLLIRNNLTSIEPLWLEIHFGHISLTLGKLSTPSVSSSSTLKFEESLHAFINDFRNQKPVPKHTNSPTFNVHVRDAPNSRLLSSSVSNLFAELQNNQGPLLKNDQILSNVELDFSSLFNNYNNNTIHQKIQNDLTLKLEFTEKNIGPLCKLYDTEQVHHLPPPLQSKDSKQSVDTHHHIDFRKDLLSTLSLRRRLILLNTGQITLTIFMLCFLPSDNDKQKSTGNIPISNHSSFLSASCNAAGFKLDPCILPSDTYSKIIMNTNPYVVHNNSSNAVTLLPGQQLIIELRHNPDFTHTYLTTNLTIKLYPTLFQSTVIQWWNSKQLNETNDHVLLINLPQIPLEATFDSRTLSTCLSLLPRPPIESFLWIMVILFYLLNITAVLVVSYGDAKEIYTSQIALRRYINELPKNVYPDSTKQFNLNQPNDKSCVSCTNTKHVCNPSHTILTTTSNSQLSSSSTLIKNHLINNTNLETNEISTTVSGSKIKWKDKTNHYEQMKSKRTLLSTKSFFVNYFQWILGLFFVIKYISVRWILMITTYPYKAMKRHIICMMKLRDCLNFHSIYHCYDYIRCFCHSTSNRINNNQPGDKSNSSLNSQLSNGTMVVNRRNLFGFSKQSSNEEVKNQKISSKSLSKNLAKLTNQPLDKTTGTRVNRKKKTANSLVEISKPSESNVNGSEDHSRSRLTKVEPLSSQPPLTTTPTPTSTIVSPITGNKDVSPPRMAEADIVAAVQASIRLTEDVGNHHETRRKQSQRISSLTKCHNSASLSPVSGPDVEDNSNVSNKSTHNISMFYRNQTVGPPFSLRYKSNPINKMPSLPPVDNKCVVNHQTEKGESKPTAQRMSFTKRCIDDCNDNVTEQSVNSQESLETANRKSVSPLQNSLNNKPNESIVNSHQFSDAFNANESLEWPETIQKCFIPKSTMNHYSINDQYPFVIFPLWNEVGVPESTAYWSQPLMYSDENFFSTDSPEEAMNRLSEDTHTFAQLFITESTDPSPCHSQFISSQFETTHFIQPPHDYEDEFINDYFNQNKFVQNDTFSNMLDTMKENDNNEDFLFVKNLLEYSYSNDIGEQNSLQFDHCSDFYVNRIAIENALNTTLPIICSLLQSNNSDEATDSNASMTFPTYQDNNLCQIDTSLITQIFLNALDTTHNQYFVETNPSYWSANTDVHIYDDMTIVTNSSTDLSSEEIITDYHINNADNDSIQHIDYNPHGSCKMNFYELSQITETRRLSVLNYEAKMDSFIEEMNVEQEYFDLVPNLVKSMRINSDEMNSTKQSSYSSWKSIVDIPQSELFQELELSETTFEQSTFISSSFINYGNVFKESSAITPWTDILERLVESTNSSINAPLSFQDTCCSSLFTTTIKEDMIG</sequence>
<dbReference type="PANTHER" id="PTHR22050:SF0">
    <property type="entry name" value="TRANSMEMBRANE PROTEIN 131 HOMOLOG"/>
    <property type="match status" value="1"/>
</dbReference>
<feature type="compositionally biased region" description="Polar residues" evidence="1">
    <location>
        <begin position="1829"/>
        <end position="1845"/>
    </location>
</feature>
<evidence type="ECO:0000313" key="4">
    <source>
        <dbReference type="EMBL" id="TNN08355.1"/>
    </source>
</evidence>
<evidence type="ECO:0000256" key="2">
    <source>
        <dbReference type="SAM" id="Phobius"/>
    </source>
</evidence>
<feature type="region of interest" description="Disordered" evidence="1">
    <location>
        <begin position="1818"/>
        <end position="1857"/>
    </location>
</feature>
<evidence type="ECO:0000313" key="5">
    <source>
        <dbReference type="Proteomes" id="UP000311919"/>
    </source>
</evidence>
<keyword evidence="2" id="KW-1133">Transmembrane helix</keyword>
<dbReference type="GO" id="GO:0016020">
    <property type="term" value="C:membrane"/>
    <property type="evidence" value="ECO:0007669"/>
    <property type="project" value="TreeGrafter"/>
</dbReference>
<feature type="region of interest" description="Disordered" evidence="1">
    <location>
        <begin position="1935"/>
        <end position="1962"/>
    </location>
</feature>
<comment type="caution">
    <text evidence="4">The sequence shown here is derived from an EMBL/GenBank/DDBJ whole genome shotgun (WGS) entry which is preliminary data.</text>
</comment>
<evidence type="ECO:0000259" key="3">
    <source>
        <dbReference type="Pfam" id="PF12371"/>
    </source>
</evidence>
<dbReference type="EMBL" id="SKCS01000410">
    <property type="protein sequence ID" value="TNN08355.1"/>
    <property type="molecule type" value="Genomic_DNA"/>
</dbReference>
<protein>
    <submittedName>
        <fullName evidence="4">Transmembrane protein</fullName>
    </submittedName>
</protein>
<reference evidence="4 5" key="1">
    <citation type="submission" date="2019-03" db="EMBL/GenBank/DDBJ databases">
        <title>An improved genome assembly of the fluke Schistosoma japonicum.</title>
        <authorList>
            <person name="Hu W."/>
            <person name="Luo F."/>
            <person name="Yin M."/>
            <person name="Mo X."/>
            <person name="Sun C."/>
            <person name="Wu Q."/>
            <person name="Zhu B."/>
            <person name="Xiang M."/>
            <person name="Wang J."/>
            <person name="Wang Y."/>
            <person name="Zhang T."/>
            <person name="Xu B."/>
            <person name="Zheng H."/>
            <person name="Feng Z."/>
        </authorList>
    </citation>
    <scope>NUCLEOTIDE SEQUENCE [LARGE SCALE GENOMIC DNA]</scope>
    <source>
        <strain evidence="4">HuSjv2</strain>
        <tissue evidence="4">Worms</tissue>
    </source>
</reference>
<dbReference type="PANTHER" id="PTHR22050">
    <property type="entry name" value="RW1 PROTEIN HOMOLOG"/>
    <property type="match status" value="1"/>
</dbReference>
<name>A0A4Z2CVW6_SCHJA</name>
<feature type="compositionally biased region" description="Polar residues" evidence="1">
    <location>
        <begin position="1736"/>
        <end position="1752"/>
    </location>
</feature>
<feature type="compositionally biased region" description="Polar residues" evidence="1">
    <location>
        <begin position="1719"/>
        <end position="1728"/>
    </location>
</feature>
<feature type="transmembrane region" description="Helical" evidence="2">
    <location>
        <begin position="1444"/>
        <end position="1465"/>
    </location>
</feature>
<dbReference type="Gene3D" id="2.60.40.10">
    <property type="entry name" value="Immunoglobulins"/>
    <property type="match status" value="1"/>
</dbReference>
<keyword evidence="2" id="KW-0472">Membrane</keyword>
<evidence type="ECO:0000256" key="1">
    <source>
        <dbReference type="SAM" id="MobiDB-lite"/>
    </source>
</evidence>
<dbReference type="Proteomes" id="UP000311919">
    <property type="component" value="Unassembled WGS sequence"/>
</dbReference>
<keyword evidence="5" id="KW-1185">Reference proteome</keyword>
<gene>
    <name evidence="4" type="ORF">EWB00_007118</name>
</gene>
<dbReference type="Pfam" id="PF12371">
    <property type="entry name" value="TMEM131_like_N"/>
    <property type="match status" value="1"/>
</dbReference>